<evidence type="ECO:0000313" key="5">
    <source>
        <dbReference type="EMBL" id="PVZ06868.1"/>
    </source>
</evidence>
<dbReference type="Proteomes" id="UP000245639">
    <property type="component" value="Unassembled WGS sequence"/>
</dbReference>
<dbReference type="InterPro" id="IPR013342">
    <property type="entry name" value="Mandelate_racemase_C"/>
</dbReference>
<accession>A0A2U1F3X9</accession>
<keyword evidence="3" id="KW-0460">Magnesium</keyword>
<dbReference type="SUPFAM" id="SSF51604">
    <property type="entry name" value="Enolase C-terminal domain-like"/>
    <property type="match status" value="1"/>
</dbReference>
<comment type="cofactor">
    <cofactor evidence="1">
        <name>Mg(2+)</name>
        <dbReference type="ChEBI" id="CHEBI:18420"/>
    </cofactor>
</comment>
<dbReference type="SMART" id="SM00922">
    <property type="entry name" value="MR_MLE"/>
    <property type="match status" value="1"/>
</dbReference>
<dbReference type="GO" id="GO:0016052">
    <property type="term" value="P:carbohydrate catabolic process"/>
    <property type="evidence" value="ECO:0007669"/>
    <property type="project" value="TreeGrafter"/>
</dbReference>
<reference evidence="5 6" key="1">
    <citation type="submission" date="2018-04" db="EMBL/GenBank/DDBJ databases">
        <title>Genomic Encyclopedia of Type Strains, Phase IV (KMG-IV): sequencing the most valuable type-strain genomes for metagenomic binning, comparative biology and taxonomic classification.</title>
        <authorList>
            <person name="Goeker M."/>
        </authorList>
    </citation>
    <scope>NUCLEOTIDE SEQUENCE [LARGE SCALE GENOMIC DNA]</scope>
    <source>
        <strain evidence="5 6">DSM 45771</strain>
    </source>
</reference>
<dbReference type="SUPFAM" id="SSF54826">
    <property type="entry name" value="Enolase N-terminal domain-like"/>
    <property type="match status" value="1"/>
</dbReference>
<dbReference type="CDD" id="cd03328">
    <property type="entry name" value="MR_like_3"/>
    <property type="match status" value="1"/>
</dbReference>
<dbReference type="Pfam" id="PF02746">
    <property type="entry name" value="MR_MLE_N"/>
    <property type="match status" value="1"/>
</dbReference>
<dbReference type="SFLD" id="SFLDG00179">
    <property type="entry name" value="mandelate_racemase"/>
    <property type="match status" value="1"/>
</dbReference>
<dbReference type="GO" id="GO:0000287">
    <property type="term" value="F:magnesium ion binding"/>
    <property type="evidence" value="ECO:0007669"/>
    <property type="project" value="TreeGrafter"/>
</dbReference>
<organism evidence="5 6">
    <name type="scientific">Actinomycetospora cinnamomea</name>
    <dbReference type="NCBI Taxonomy" id="663609"/>
    <lineage>
        <taxon>Bacteria</taxon>
        <taxon>Bacillati</taxon>
        <taxon>Actinomycetota</taxon>
        <taxon>Actinomycetes</taxon>
        <taxon>Pseudonocardiales</taxon>
        <taxon>Pseudonocardiaceae</taxon>
        <taxon>Actinomycetospora</taxon>
    </lineage>
</organism>
<dbReference type="PROSITE" id="PS00909">
    <property type="entry name" value="MR_MLE_2"/>
    <property type="match status" value="1"/>
</dbReference>
<protein>
    <submittedName>
        <fullName evidence="5">L-alanine-DL-glutamate epimerase-like enolase superfamily enzyme</fullName>
    </submittedName>
</protein>
<keyword evidence="6" id="KW-1185">Reference proteome</keyword>
<dbReference type="AlphaFoldDB" id="A0A2U1F3X9"/>
<dbReference type="PANTHER" id="PTHR13794:SF58">
    <property type="entry name" value="MITOCHONDRIAL ENOLASE SUPERFAMILY MEMBER 1"/>
    <property type="match status" value="1"/>
</dbReference>
<name>A0A2U1F3X9_9PSEU</name>
<dbReference type="GO" id="GO:0016836">
    <property type="term" value="F:hydro-lyase activity"/>
    <property type="evidence" value="ECO:0007669"/>
    <property type="project" value="TreeGrafter"/>
</dbReference>
<evidence type="ECO:0000259" key="4">
    <source>
        <dbReference type="SMART" id="SM00922"/>
    </source>
</evidence>
<dbReference type="InterPro" id="IPR029065">
    <property type="entry name" value="Enolase_C-like"/>
</dbReference>
<dbReference type="Pfam" id="PF13378">
    <property type="entry name" value="MR_MLE_C"/>
    <property type="match status" value="1"/>
</dbReference>
<evidence type="ECO:0000256" key="3">
    <source>
        <dbReference type="ARBA" id="ARBA00022842"/>
    </source>
</evidence>
<dbReference type="SFLD" id="SFLDS00001">
    <property type="entry name" value="Enolase"/>
    <property type="match status" value="1"/>
</dbReference>
<dbReference type="InterPro" id="IPR013341">
    <property type="entry name" value="Mandelate_racemase_N_dom"/>
</dbReference>
<gene>
    <name evidence="5" type="ORF">C8D89_11261</name>
</gene>
<keyword evidence="2" id="KW-0479">Metal-binding</keyword>
<dbReference type="InterPro" id="IPR046945">
    <property type="entry name" value="RHMD-like"/>
</dbReference>
<dbReference type="InterPro" id="IPR029017">
    <property type="entry name" value="Enolase-like_N"/>
</dbReference>
<dbReference type="PANTHER" id="PTHR13794">
    <property type="entry name" value="ENOLASE SUPERFAMILY, MANDELATE RACEMASE"/>
    <property type="match status" value="1"/>
</dbReference>
<dbReference type="Gene3D" id="3.30.390.10">
    <property type="entry name" value="Enolase-like, N-terminal domain"/>
    <property type="match status" value="1"/>
</dbReference>
<proteinExistence type="predicted"/>
<dbReference type="GO" id="GO:0009063">
    <property type="term" value="P:amino acid catabolic process"/>
    <property type="evidence" value="ECO:0007669"/>
    <property type="project" value="InterPro"/>
</dbReference>
<comment type="caution">
    <text evidence="5">The sequence shown here is derived from an EMBL/GenBank/DDBJ whole genome shotgun (WGS) entry which is preliminary data.</text>
</comment>
<dbReference type="RefSeq" id="WP_243418262.1">
    <property type="nucleotide sequence ID" value="NZ_QEKW01000012.1"/>
</dbReference>
<dbReference type="Gene3D" id="3.20.20.120">
    <property type="entry name" value="Enolase-like C-terminal domain"/>
    <property type="match status" value="1"/>
</dbReference>
<dbReference type="InterPro" id="IPR018110">
    <property type="entry name" value="Mandel_Rmase/mucon_lact_enz_CS"/>
</dbReference>
<evidence type="ECO:0000256" key="2">
    <source>
        <dbReference type="ARBA" id="ARBA00022723"/>
    </source>
</evidence>
<dbReference type="EMBL" id="QEKW01000012">
    <property type="protein sequence ID" value="PVZ06868.1"/>
    <property type="molecule type" value="Genomic_DNA"/>
</dbReference>
<sequence length="377" mass="39739">MGRSAAPGSAATSGPVPCEGIDVAAYTVPTDAPESDGTLEWDATTLVVVQAHAAGHVGLGYTYAGPPAATTVSSTLAGIVEGRDVLAVPAAWSAMHAAVRNLGRPGVVAEAISAVDIALWDLHARVLGLPLSVVLGPVHDATPIYGSGGFTSYDDQQLRAQLEGWLAAGLPQVKIKVGRDPDADPHRLALTREVVGSAVGLFVDANGAYTRKQALAWAQRLADQGVRWLEEPVTSDDLEGLALLRDHGPGGLDIAAGEYGYDLPTFHRMLAAGAVDCLQADVTRCGGITATTRVAALCDARNIDLSLHCAPQISAHVGTAIWHLRHLEYFHDHVRIEGMAFDGVLHPEPGGRLRPDRSRPGHGLELRTTDMERFRVA</sequence>
<evidence type="ECO:0000313" key="6">
    <source>
        <dbReference type="Proteomes" id="UP000245639"/>
    </source>
</evidence>
<dbReference type="InterPro" id="IPR036849">
    <property type="entry name" value="Enolase-like_C_sf"/>
</dbReference>
<feature type="domain" description="Mandelate racemase/muconate lactonizing enzyme C-terminal" evidence="4">
    <location>
        <begin position="155"/>
        <end position="251"/>
    </location>
</feature>
<evidence type="ECO:0000256" key="1">
    <source>
        <dbReference type="ARBA" id="ARBA00001946"/>
    </source>
</evidence>